<protein>
    <submittedName>
        <fullName evidence="1">Uncharacterized protein</fullName>
    </submittedName>
</protein>
<evidence type="ECO:0000313" key="1">
    <source>
        <dbReference type="EMBL" id="KAI5334655.1"/>
    </source>
</evidence>
<name>A0AAD4W0I8_PRUDU</name>
<gene>
    <name evidence="1" type="ORF">L3X38_024788</name>
</gene>
<evidence type="ECO:0000313" key="2">
    <source>
        <dbReference type="Proteomes" id="UP001054821"/>
    </source>
</evidence>
<organism evidence="1 2">
    <name type="scientific">Prunus dulcis</name>
    <name type="common">Almond</name>
    <name type="synonym">Amygdalus dulcis</name>
    <dbReference type="NCBI Taxonomy" id="3755"/>
    <lineage>
        <taxon>Eukaryota</taxon>
        <taxon>Viridiplantae</taxon>
        <taxon>Streptophyta</taxon>
        <taxon>Embryophyta</taxon>
        <taxon>Tracheophyta</taxon>
        <taxon>Spermatophyta</taxon>
        <taxon>Magnoliopsida</taxon>
        <taxon>eudicotyledons</taxon>
        <taxon>Gunneridae</taxon>
        <taxon>Pentapetalae</taxon>
        <taxon>rosids</taxon>
        <taxon>fabids</taxon>
        <taxon>Rosales</taxon>
        <taxon>Rosaceae</taxon>
        <taxon>Amygdaloideae</taxon>
        <taxon>Amygdaleae</taxon>
        <taxon>Prunus</taxon>
    </lineage>
</organism>
<sequence>MLDFCPTRLRDIRTVGVRNAAQVGFLQNPAIFYSCKGGAWSRRKEGAMAVRLGPVLARVTVSGGNGTAKLDPKGV</sequence>
<accession>A0AAD4W0I8</accession>
<dbReference type="EMBL" id="JAJFAZ020000004">
    <property type="protein sequence ID" value="KAI5334655.1"/>
    <property type="molecule type" value="Genomic_DNA"/>
</dbReference>
<keyword evidence="2" id="KW-1185">Reference proteome</keyword>
<proteinExistence type="predicted"/>
<dbReference type="AlphaFoldDB" id="A0AAD4W0I8"/>
<dbReference type="Proteomes" id="UP001054821">
    <property type="component" value="Chromosome 4"/>
</dbReference>
<comment type="caution">
    <text evidence="1">The sequence shown here is derived from an EMBL/GenBank/DDBJ whole genome shotgun (WGS) entry which is preliminary data.</text>
</comment>
<reference evidence="1 2" key="1">
    <citation type="journal article" date="2022" name="G3 (Bethesda)">
        <title>Whole-genome sequence and methylome profiling of the almond [Prunus dulcis (Mill.) D.A. Webb] cultivar 'Nonpareil'.</title>
        <authorList>
            <person name="D'Amico-Willman K.M."/>
            <person name="Ouma W.Z."/>
            <person name="Meulia T."/>
            <person name="Sideli G.M."/>
            <person name="Gradziel T.M."/>
            <person name="Fresnedo-Ramirez J."/>
        </authorList>
    </citation>
    <scope>NUCLEOTIDE SEQUENCE [LARGE SCALE GENOMIC DNA]</scope>
    <source>
        <strain evidence="1">Clone GOH B32 T37-40</strain>
    </source>
</reference>